<keyword evidence="3" id="KW-0731">Sigma factor</keyword>
<comment type="similarity">
    <text evidence="1">Belongs to the sigma-70 factor family. ECF subfamily.</text>
</comment>
<dbReference type="InterPro" id="IPR013325">
    <property type="entry name" value="RNA_pol_sigma_r2"/>
</dbReference>
<dbReference type="InterPro" id="IPR036388">
    <property type="entry name" value="WH-like_DNA-bd_sf"/>
</dbReference>
<dbReference type="PANTHER" id="PTHR43133:SF63">
    <property type="entry name" value="RNA POLYMERASE SIGMA FACTOR FECI-RELATED"/>
    <property type="match status" value="1"/>
</dbReference>
<organism evidence="6 7">
    <name type="scientific">Altericroceibacterium spongiae</name>
    <dbReference type="NCBI Taxonomy" id="2320269"/>
    <lineage>
        <taxon>Bacteria</taxon>
        <taxon>Pseudomonadati</taxon>
        <taxon>Pseudomonadota</taxon>
        <taxon>Alphaproteobacteria</taxon>
        <taxon>Sphingomonadales</taxon>
        <taxon>Erythrobacteraceae</taxon>
        <taxon>Altericroceibacterium</taxon>
    </lineage>
</organism>
<dbReference type="OrthoDB" id="7190058at2"/>
<reference evidence="6 7" key="1">
    <citation type="submission" date="2018-09" db="EMBL/GenBank/DDBJ databases">
        <title>Altererythrobacter spongiae sp. nov., isolated from a marine sponge.</title>
        <authorList>
            <person name="Zhuang L."/>
            <person name="Luo L."/>
        </authorList>
    </citation>
    <scope>NUCLEOTIDE SEQUENCE [LARGE SCALE GENOMIC DNA]</scope>
    <source>
        <strain evidence="6 7">HN-Y73</strain>
    </source>
</reference>
<evidence type="ECO:0000256" key="4">
    <source>
        <dbReference type="ARBA" id="ARBA00023163"/>
    </source>
</evidence>
<evidence type="ECO:0000256" key="3">
    <source>
        <dbReference type="ARBA" id="ARBA00023082"/>
    </source>
</evidence>
<proteinExistence type="inferred from homology"/>
<dbReference type="Gene3D" id="1.10.1740.10">
    <property type="match status" value="1"/>
</dbReference>
<evidence type="ECO:0000313" key="6">
    <source>
        <dbReference type="EMBL" id="RKF22411.1"/>
    </source>
</evidence>
<dbReference type="InterPro" id="IPR014284">
    <property type="entry name" value="RNA_pol_sigma-70_dom"/>
</dbReference>
<dbReference type="PANTHER" id="PTHR43133">
    <property type="entry name" value="RNA POLYMERASE ECF-TYPE SIGMA FACTO"/>
    <property type="match status" value="1"/>
</dbReference>
<accession>A0A420EP17</accession>
<dbReference type="NCBIfam" id="TIGR02937">
    <property type="entry name" value="sigma70-ECF"/>
    <property type="match status" value="1"/>
</dbReference>
<name>A0A420EP17_9SPHN</name>
<dbReference type="EMBL" id="RAPF01000002">
    <property type="protein sequence ID" value="RKF22411.1"/>
    <property type="molecule type" value="Genomic_DNA"/>
</dbReference>
<keyword evidence="4" id="KW-0804">Transcription</keyword>
<feature type="domain" description="RNA polymerase sigma factor 70 region 4 type 2" evidence="5">
    <location>
        <begin position="127"/>
        <end position="177"/>
    </location>
</feature>
<dbReference type="Proteomes" id="UP000284395">
    <property type="component" value="Unassembled WGS sequence"/>
</dbReference>
<dbReference type="Gene3D" id="1.10.10.10">
    <property type="entry name" value="Winged helix-like DNA-binding domain superfamily/Winged helix DNA-binding domain"/>
    <property type="match status" value="1"/>
</dbReference>
<dbReference type="InterPro" id="IPR013249">
    <property type="entry name" value="RNA_pol_sigma70_r4_t2"/>
</dbReference>
<dbReference type="GO" id="GO:0003677">
    <property type="term" value="F:DNA binding"/>
    <property type="evidence" value="ECO:0007669"/>
    <property type="project" value="InterPro"/>
</dbReference>
<evidence type="ECO:0000313" key="7">
    <source>
        <dbReference type="Proteomes" id="UP000284395"/>
    </source>
</evidence>
<protein>
    <submittedName>
        <fullName evidence="6">Sigma-70 family RNA polymerase sigma factor</fullName>
    </submittedName>
</protein>
<dbReference type="InterPro" id="IPR013324">
    <property type="entry name" value="RNA_pol_sigma_r3/r4-like"/>
</dbReference>
<dbReference type="GO" id="GO:0006352">
    <property type="term" value="P:DNA-templated transcription initiation"/>
    <property type="evidence" value="ECO:0007669"/>
    <property type="project" value="InterPro"/>
</dbReference>
<evidence type="ECO:0000256" key="1">
    <source>
        <dbReference type="ARBA" id="ARBA00010641"/>
    </source>
</evidence>
<dbReference type="SUPFAM" id="SSF88659">
    <property type="entry name" value="Sigma3 and sigma4 domains of RNA polymerase sigma factors"/>
    <property type="match status" value="1"/>
</dbReference>
<keyword evidence="7" id="KW-1185">Reference proteome</keyword>
<evidence type="ECO:0000259" key="5">
    <source>
        <dbReference type="Pfam" id="PF08281"/>
    </source>
</evidence>
<comment type="caution">
    <text evidence="6">The sequence shown here is derived from an EMBL/GenBank/DDBJ whole genome shotgun (WGS) entry which is preliminary data.</text>
</comment>
<dbReference type="InterPro" id="IPR039425">
    <property type="entry name" value="RNA_pol_sigma-70-like"/>
</dbReference>
<keyword evidence="2" id="KW-0805">Transcription regulation</keyword>
<gene>
    <name evidence="6" type="ORF">D6851_04050</name>
</gene>
<evidence type="ECO:0000256" key="2">
    <source>
        <dbReference type="ARBA" id="ARBA00023015"/>
    </source>
</evidence>
<dbReference type="GO" id="GO:0016987">
    <property type="term" value="F:sigma factor activity"/>
    <property type="evidence" value="ECO:0007669"/>
    <property type="project" value="UniProtKB-KW"/>
</dbReference>
<dbReference type="SUPFAM" id="SSF88946">
    <property type="entry name" value="Sigma2 domain of RNA polymerase sigma factors"/>
    <property type="match status" value="1"/>
</dbReference>
<dbReference type="AlphaFoldDB" id="A0A420EP17"/>
<sequence>MPDGADQEQEAREQRVMPDGTRLSLRRSLVDGYSDLKRRLARRLGSAELASEALNETWIRLNQGGELGAIANADAYVYRTALNTAGHLLRREARHNSHGNLADIHELSDDQPLPDRVIAAREEVELMMAALAELPERQRTAFFKCFRGETSPEVLAEEYGVSVRTIQSDIRSAILHCAERTGRKNILAGQRVRHSRK</sequence>
<dbReference type="Pfam" id="PF08281">
    <property type="entry name" value="Sigma70_r4_2"/>
    <property type="match status" value="1"/>
</dbReference>